<dbReference type="PANTHER" id="PTHR43877:SF2">
    <property type="entry name" value="AMINOALKYLPHOSPHONATE N-ACETYLTRANSFERASE-RELATED"/>
    <property type="match status" value="1"/>
</dbReference>
<dbReference type="SUPFAM" id="SSF55729">
    <property type="entry name" value="Acyl-CoA N-acyltransferases (Nat)"/>
    <property type="match status" value="1"/>
</dbReference>
<keyword evidence="1" id="KW-0808">Transferase</keyword>
<dbReference type="GO" id="GO:0016746">
    <property type="term" value="F:acyltransferase activity"/>
    <property type="evidence" value="ECO:0007669"/>
    <property type="project" value="UniProtKB-KW"/>
</dbReference>
<dbReference type="InterPro" id="IPR050832">
    <property type="entry name" value="Bact_Acetyltransf"/>
</dbReference>
<dbReference type="Gene3D" id="3.40.630.30">
    <property type="match status" value="1"/>
</dbReference>
<evidence type="ECO:0000313" key="5">
    <source>
        <dbReference type="Proteomes" id="UP001364764"/>
    </source>
</evidence>
<evidence type="ECO:0000313" key="4">
    <source>
        <dbReference type="EMBL" id="WWP20917.1"/>
    </source>
</evidence>
<dbReference type="Pfam" id="PF00583">
    <property type="entry name" value="Acetyltransf_1"/>
    <property type="match status" value="1"/>
</dbReference>
<protein>
    <submittedName>
        <fullName evidence="4">GNAT family N-acetyltransferase</fullName>
    </submittedName>
</protein>
<dbReference type="RefSeq" id="WP_083685194.1">
    <property type="nucleotide sequence ID" value="NZ_CP145892.1"/>
</dbReference>
<evidence type="ECO:0000256" key="1">
    <source>
        <dbReference type="ARBA" id="ARBA00022679"/>
    </source>
</evidence>
<dbReference type="InterPro" id="IPR016181">
    <property type="entry name" value="Acyl_CoA_acyltransferase"/>
</dbReference>
<dbReference type="PROSITE" id="PS51186">
    <property type="entry name" value="GNAT"/>
    <property type="match status" value="1"/>
</dbReference>
<dbReference type="InterPro" id="IPR000182">
    <property type="entry name" value="GNAT_dom"/>
</dbReference>
<dbReference type="GeneID" id="93474106"/>
<evidence type="ECO:0000256" key="2">
    <source>
        <dbReference type="ARBA" id="ARBA00023315"/>
    </source>
</evidence>
<dbReference type="EMBL" id="CP145892">
    <property type="protein sequence ID" value="WWP20917.1"/>
    <property type="molecule type" value="Genomic_DNA"/>
</dbReference>
<dbReference type="Proteomes" id="UP001364764">
    <property type="component" value="Chromosome"/>
</dbReference>
<evidence type="ECO:0000259" key="3">
    <source>
        <dbReference type="PROSITE" id="PS51186"/>
    </source>
</evidence>
<feature type="domain" description="N-acetyltransferase" evidence="3">
    <location>
        <begin position="7"/>
        <end position="169"/>
    </location>
</feature>
<sequence length="169" mass="18902">MTIISNYYIRPIEEQDIPFLWEMLYASLHRREGDEAFPIESIHTPGLSKYVEDWGREGDFGYVAVDQQGKRLGSITLRFYTDQNAGYGYVNAATPEMGMAVTEDARGKGVGTLLLQTALDEVERRGIAAVSLSVDPDNQAIRLYKRLGFVEESLNGTSVTMVRVSKLES</sequence>
<keyword evidence="2" id="KW-0012">Acyltransferase</keyword>
<dbReference type="AlphaFoldDB" id="A0ABD8ATK1"/>
<accession>A0ABD8ATK1</accession>
<reference evidence="4 5" key="1">
    <citation type="submission" date="2024-02" db="EMBL/GenBank/DDBJ databases">
        <title>Complete sequences of two Paenibacillus sp. strains and one Lysinibacillus strain isolated from the environment on STAA medium highlight biotechnological potential.</title>
        <authorList>
            <person name="Attere S.A."/>
            <person name="Piche L.C."/>
            <person name="Intertaglia L."/>
            <person name="Lami R."/>
            <person name="Charette S.J."/>
            <person name="Vincent A.T."/>
        </authorList>
    </citation>
    <scope>NUCLEOTIDE SEQUENCE [LARGE SCALE GENOMIC DNA]</scope>
    <source>
        <strain evidence="4 5">Y5S-7</strain>
    </source>
</reference>
<gene>
    <name evidence="4" type="ORF">V6668_01535</name>
</gene>
<organism evidence="4 5">
    <name type="scientific">Paenibacillus amylolyticus</name>
    <dbReference type="NCBI Taxonomy" id="1451"/>
    <lineage>
        <taxon>Bacteria</taxon>
        <taxon>Bacillati</taxon>
        <taxon>Bacillota</taxon>
        <taxon>Bacilli</taxon>
        <taxon>Bacillales</taxon>
        <taxon>Paenibacillaceae</taxon>
        <taxon>Paenibacillus</taxon>
    </lineage>
</organism>
<dbReference type="CDD" id="cd04301">
    <property type="entry name" value="NAT_SF"/>
    <property type="match status" value="1"/>
</dbReference>
<name>A0ABD8ATK1_PAEAM</name>
<proteinExistence type="predicted"/>
<dbReference type="PANTHER" id="PTHR43877">
    <property type="entry name" value="AMINOALKYLPHOSPHONATE N-ACETYLTRANSFERASE-RELATED-RELATED"/>
    <property type="match status" value="1"/>
</dbReference>